<evidence type="ECO:0000313" key="3">
    <source>
        <dbReference type="Proteomes" id="UP000643279"/>
    </source>
</evidence>
<dbReference type="InterPro" id="IPR001633">
    <property type="entry name" value="EAL_dom"/>
</dbReference>
<feature type="domain" description="EAL" evidence="1">
    <location>
        <begin position="12"/>
        <end position="256"/>
    </location>
</feature>
<dbReference type="Proteomes" id="UP000643279">
    <property type="component" value="Unassembled WGS sequence"/>
</dbReference>
<dbReference type="PANTHER" id="PTHR33121">
    <property type="entry name" value="CYCLIC DI-GMP PHOSPHODIESTERASE PDEF"/>
    <property type="match status" value="1"/>
</dbReference>
<dbReference type="InterPro" id="IPR035919">
    <property type="entry name" value="EAL_sf"/>
</dbReference>
<dbReference type="PROSITE" id="PS50883">
    <property type="entry name" value="EAL"/>
    <property type="match status" value="1"/>
</dbReference>
<evidence type="ECO:0000313" key="2">
    <source>
        <dbReference type="EMBL" id="GGI01213.1"/>
    </source>
</evidence>
<keyword evidence="3" id="KW-1185">Reference proteome</keyword>
<protein>
    <recommendedName>
        <fullName evidence="1">EAL domain-containing protein</fullName>
    </recommendedName>
</protein>
<dbReference type="SMART" id="SM00052">
    <property type="entry name" value="EAL"/>
    <property type="match status" value="1"/>
</dbReference>
<dbReference type="EMBL" id="BMFW01000032">
    <property type="protein sequence ID" value="GGI01213.1"/>
    <property type="molecule type" value="Genomic_DNA"/>
</dbReference>
<dbReference type="SUPFAM" id="SSF141868">
    <property type="entry name" value="EAL domain-like"/>
    <property type="match status" value="1"/>
</dbReference>
<evidence type="ECO:0000259" key="1">
    <source>
        <dbReference type="PROSITE" id="PS50883"/>
    </source>
</evidence>
<dbReference type="Pfam" id="PF00563">
    <property type="entry name" value="EAL"/>
    <property type="match status" value="1"/>
</dbReference>
<dbReference type="CDD" id="cd01948">
    <property type="entry name" value="EAL"/>
    <property type="match status" value="1"/>
</dbReference>
<dbReference type="InterPro" id="IPR050706">
    <property type="entry name" value="Cyclic-di-GMP_PDE-like"/>
</dbReference>
<name>A0ABQ2AXH0_9MICC</name>
<dbReference type="Gene3D" id="3.20.20.450">
    <property type="entry name" value="EAL domain"/>
    <property type="match status" value="1"/>
</dbReference>
<gene>
    <name evidence="2" type="ORF">GCM10007170_40140</name>
</gene>
<dbReference type="PANTHER" id="PTHR33121:SF76">
    <property type="entry name" value="SIGNALING PROTEIN"/>
    <property type="match status" value="1"/>
</dbReference>
<accession>A0ABQ2AXH0</accession>
<proteinExistence type="predicted"/>
<sequence>MVQAGEPPSGDDTSGWEELLDAACRGEGLSTVYQPIADTRHGTVAGYEALTRFPGFSEGSPEVWFKKARALGRSADLESAALRTALDARPGLPRNCFLSLNVSPDLLSSEPIQEVWDGEKDLGGLVIELTEQAPIDSYEELGPELDLLRAAGAFIAVDDAGAGYAGLRHLLLLRPSMIKIDQALVRDVDRDEARRALIGMLGSFADRIDAWVLAEGVERGEELEALVSLGVPLAQGYHLGRPAPAWAPLAPGIADRLSEKSRAQMPPTRALTVRDVAEPALTVTDPAEATDGFAADPSLGFVVLLGSNQRPVVILQPGSSTLDGPAIPGLRVNLNTPLEEALARSMTRAPAARFGPLIITDSAGRFAGVARMERMITALTGTEPSPHRHPHPGPP</sequence>
<comment type="caution">
    <text evidence="2">The sequence shown here is derived from an EMBL/GenBank/DDBJ whole genome shotgun (WGS) entry which is preliminary data.</text>
</comment>
<organism evidence="2 3">
    <name type="scientific">Arthrobacter liuii</name>
    <dbReference type="NCBI Taxonomy" id="1476996"/>
    <lineage>
        <taxon>Bacteria</taxon>
        <taxon>Bacillati</taxon>
        <taxon>Actinomycetota</taxon>
        <taxon>Actinomycetes</taxon>
        <taxon>Micrococcales</taxon>
        <taxon>Micrococcaceae</taxon>
        <taxon>Arthrobacter</taxon>
    </lineage>
</organism>
<dbReference type="RefSeq" id="WP_229748611.1">
    <property type="nucleotide sequence ID" value="NZ_BMFW01000032.1"/>
</dbReference>
<reference evidence="3" key="1">
    <citation type="journal article" date="2019" name="Int. J. Syst. Evol. Microbiol.">
        <title>The Global Catalogue of Microorganisms (GCM) 10K type strain sequencing project: providing services to taxonomists for standard genome sequencing and annotation.</title>
        <authorList>
            <consortium name="The Broad Institute Genomics Platform"/>
            <consortium name="The Broad Institute Genome Sequencing Center for Infectious Disease"/>
            <person name="Wu L."/>
            <person name="Ma J."/>
        </authorList>
    </citation>
    <scope>NUCLEOTIDE SEQUENCE [LARGE SCALE GENOMIC DNA]</scope>
    <source>
        <strain evidence="3">CGMCC 1.12778</strain>
    </source>
</reference>